<feature type="domain" description="ABC transmembrane type-1" evidence="8">
    <location>
        <begin position="87"/>
        <end position="291"/>
    </location>
</feature>
<dbReference type="InterPro" id="IPR000515">
    <property type="entry name" value="MetI-like"/>
</dbReference>
<feature type="transmembrane region" description="Helical" evidence="7">
    <location>
        <begin position="26"/>
        <end position="53"/>
    </location>
</feature>
<proteinExistence type="predicted"/>
<evidence type="ECO:0000313" key="10">
    <source>
        <dbReference type="Proteomes" id="UP000515703"/>
    </source>
</evidence>
<dbReference type="AlphaFoldDB" id="A0A7I8DSS4"/>
<name>A0A7I8DSS4_9FIRM</name>
<feature type="transmembrane region" description="Helical" evidence="7">
    <location>
        <begin position="89"/>
        <end position="112"/>
    </location>
</feature>
<organism evidence="9 10">
    <name type="scientific">Anaerocolumna chitinilytica</name>
    <dbReference type="NCBI Taxonomy" id="1727145"/>
    <lineage>
        <taxon>Bacteria</taxon>
        <taxon>Bacillati</taxon>
        <taxon>Bacillota</taxon>
        <taxon>Clostridia</taxon>
        <taxon>Lachnospirales</taxon>
        <taxon>Lachnospiraceae</taxon>
        <taxon>Anaerocolumna</taxon>
    </lineage>
</organism>
<dbReference type="PROSITE" id="PS50928">
    <property type="entry name" value="ABC_TM1"/>
    <property type="match status" value="1"/>
</dbReference>
<reference evidence="9 10" key="1">
    <citation type="submission" date="2020-08" db="EMBL/GenBank/DDBJ databases">
        <title>Draft genome sequencing of an Anaerocolumna strain isolated from anoxic soil subjected to BSD treatment.</title>
        <authorList>
            <person name="Uek A."/>
            <person name="Tonouchi A."/>
        </authorList>
    </citation>
    <scope>NUCLEOTIDE SEQUENCE [LARGE SCALE GENOMIC DNA]</scope>
    <source>
        <strain evidence="9 10">CTTW</strain>
    </source>
</reference>
<dbReference type="InterPro" id="IPR050809">
    <property type="entry name" value="UgpAE/MalFG_permease"/>
</dbReference>
<keyword evidence="5 7" id="KW-1133">Transmembrane helix</keyword>
<dbReference type="GO" id="GO:0005886">
    <property type="term" value="C:plasma membrane"/>
    <property type="evidence" value="ECO:0007669"/>
    <property type="project" value="UniProtKB-SubCell"/>
</dbReference>
<evidence type="ECO:0000256" key="5">
    <source>
        <dbReference type="ARBA" id="ARBA00022989"/>
    </source>
</evidence>
<feature type="transmembrane region" description="Helical" evidence="7">
    <location>
        <begin position="176"/>
        <end position="199"/>
    </location>
</feature>
<dbReference type="PANTHER" id="PTHR43227:SF3">
    <property type="entry name" value="BINDING-PROTEIN-DEPENDENT TRANSPORT SYSTEMS INNER MEMBRANE COMPONENT"/>
    <property type="match status" value="1"/>
</dbReference>
<dbReference type="RefSeq" id="WP_185259598.1">
    <property type="nucleotide sequence ID" value="NZ_AP023368.1"/>
</dbReference>
<dbReference type="GO" id="GO:0055085">
    <property type="term" value="P:transmembrane transport"/>
    <property type="evidence" value="ECO:0007669"/>
    <property type="project" value="InterPro"/>
</dbReference>
<evidence type="ECO:0000313" key="9">
    <source>
        <dbReference type="EMBL" id="BCJ99336.1"/>
    </source>
</evidence>
<dbReference type="InterPro" id="IPR035906">
    <property type="entry name" value="MetI-like_sf"/>
</dbReference>
<evidence type="ECO:0000256" key="7">
    <source>
        <dbReference type="SAM" id="Phobius"/>
    </source>
</evidence>
<reference evidence="9 10" key="2">
    <citation type="submission" date="2020-08" db="EMBL/GenBank/DDBJ databases">
        <authorList>
            <person name="Ueki A."/>
            <person name="Tonouchi A."/>
        </authorList>
    </citation>
    <scope>NUCLEOTIDE SEQUENCE [LARGE SCALE GENOMIC DNA]</scope>
    <source>
        <strain evidence="9 10">CTTW</strain>
    </source>
</reference>
<keyword evidence="4 7" id="KW-0812">Transmembrane</keyword>
<keyword evidence="10" id="KW-1185">Reference proteome</keyword>
<keyword evidence="2" id="KW-0813">Transport</keyword>
<keyword evidence="3" id="KW-1003">Cell membrane</keyword>
<sequence>MGTKQLEKTLKPKKMKSFKQRQNKRGYLFMLPWIIGFIVFTAIPFIFTIVLSFTEVKQTVVGFEIKFIGLDNYVMTFFENVDFTPAMLAFLRMVIPYTFVIVIVAFILAYLLNHITFLKGALRTIYFLPVIILSGPVMYQLVDSTTKANQLAQIGEYNNIFILQMISAYSRSAAEVLIGIFRELSIILWFTGIPIILFINGLQKINPNLYEAAQIDSANAWQTLWKITIPIIKPIALVVTIFTIAQLGTFSTNPVYTLIKTAMENTSGGLGIAATYAWIYSFTVLLIIGLAFLMFRDKKERRH</sequence>
<dbReference type="Proteomes" id="UP000515703">
    <property type="component" value="Chromosome"/>
</dbReference>
<evidence type="ECO:0000256" key="6">
    <source>
        <dbReference type="ARBA" id="ARBA00023136"/>
    </source>
</evidence>
<dbReference type="KEGG" id="acht:bsdcttw_23770"/>
<evidence type="ECO:0000256" key="1">
    <source>
        <dbReference type="ARBA" id="ARBA00004651"/>
    </source>
</evidence>
<dbReference type="SUPFAM" id="SSF161098">
    <property type="entry name" value="MetI-like"/>
    <property type="match status" value="1"/>
</dbReference>
<evidence type="ECO:0000259" key="8">
    <source>
        <dbReference type="PROSITE" id="PS50928"/>
    </source>
</evidence>
<comment type="subcellular location">
    <subcellularLocation>
        <location evidence="1">Cell membrane</location>
        <topology evidence="1">Multi-pass membrane protein</topology>
    </subcellularLocation>
</comment>
<accession>A0A7I8DSS4</accession>
<evidence type="ECO:0000256" key="2">
    <source>
        <dbReference type="ARBA" id="ARBA00022448"/>
    </source>
</evidence>
<dbReference type="PANTHER" id="PTHR43227">
    <property type="entry name" value="BLL4140 PROTEIN"/>
    <property type="match status" value="1"/>
</dbReference>
<feature type="transmembrane region" description="Helical" evidence="7">
    <location>
        <begin position="276"/>
        <end position="295"/>
    </location>
</feature>
<keyword evidence="6 7" id="KW-0472">Membrane</keyword>
<evidence type="ECO:0000256" key="3">
    <source>
        <dbReference type="ARBA" id="ARBA00022475"/>
    </source>
</evidence>
<feature type="transmembrane region" description="Helical" evidence="7">
    <location>
        <begin position="124"/>
        <end position="142"/>
    </location>
</feature>
<protein>
    <submittedName>
        <fullName evidence="9">ABC transporter permease</fullName>
    </submittedName>
</protein>
<gene>
    <name evidence="9" type="ORF">bsdcttw_23770</name>
</gene>
<dbReference type="EMBL" id="AP023368">
    <property type="protein sequence ID" value="BCJ99336.1"/>
    <property type="molecule type" value="Genomic_DNA"/>
</dbReference>
<evidence type="ECO:0000256" key="4">
    <source>
        <dbReference type="ARBA" id="ARBA00022692"/>
    </source>
</evidence>
<dbReference type="Gene3D" id="1.10.3720.10">
    <property type="entry name" value="MetI-like"/>
    <property type="match status" value="1"/>
</dbReference>